<dbReference type="EMBL" id="GITU01007608">
    <property type="protein sequence ID" value="MBC1176311.1"/>
    <property type="molecule type" value="Transcribed_RNA"/>
</dbReference>
<dbReference type="VEuPathDB" id="VectorBase:LLONM1_008414"/>
<evidence type="ECO:0000313" key="6">
    <source>
        <dbReference type="Proteomes" id="UP000092461"/>
    </source>
</evidence>
<dbReference type="InterPro" id="IPR011992">
    <property type="entry name" value="EF-hand-dom_pair"/>
</dbReference>
<dbReference type="Pfam" id="PF12763">
    <property type="entry name" value="EH"/>
    <property type="match status" value="1"/>
</dbReference>
<dbReference type="PROSITE" id="PS50222">
    <property type="entry name" value="EF_HAND_2"/>
    <property type="match status" value="1"/>
</dbReference>
<feature type="region of interest" description="Disordered" evidence="1">
    <location>
        <begin position="690"/>
        <end position="720"/>
    </location>
</feature>
<dbReference type="VEuPathDB" id="VectorBase:LLOJ005827"/>
<evidence type="ECO:0000259" key="2">
    <source>
        <dbReference type="PROSITE" id="PS50031"/>
    </source>
</evidence>
<dbReference type="PANTHER" id="PTHR11216">
    <property type="entry name" value="EH DOMAIN"/>
    <property type="match status" value="1"/>
</dbReference>
<dbReference type="InterPro" id="IPR002048">
    <property type="entry name" value="EF_hand_dom"/>
</dbReference>
<dbReference type="Gene3D" id="1.10.238.10">
    <property type="entry name" value="EF-hand"/>
    <property type="match status" value="1"/>
</dbReference>
<dbReference type="PANTHER" id="PTHR11216:SF174">
    <property type="entry name" value="GH06923P"/>
    <property type="match status" value="1"/>
</dbReference>
<feature type="region of interest" description="Disordered" evidence="1">
    <location>
        <begin position="491"/>
        <end position="561"/>
    </location>
</feature>
<evidence type="ECO:0000256" key="1">
    <source>
        <dbReference type="SAM" id="MobiDB-lite"/>
    </source>
</evidence>
<evidence type="ECO:0000313" key="4">
    <source>
        <dbReference type="EMBL" id="MBC1176311.1"/>
    </source>
</evidence>
<keyword evidence="6" id="KW-1185">Reference proteome</keyword>
<feature type="compositionally biased region" description="Polar residues" evidence="1">
    <location>
        <begin position="142"/>
        <end position="156"/>
    </location>
</feature>
<feature type="compositionally biased region" description="Polar residues" evidence="1">
    <location>
        <begin position="310"/>
        <end position="322"/>
    </location>
</feature>
<proteinExistence type="predicted"/>
<protein>
    <submittedName>
        <fullName evidence="4">Putative ral-gtpase effector ralbp1</fullName>
    </submittedName>
</protein>
<feature type="compositionally biased region" description="Low complexity" evidence="1">
    <location>
        <begin position="606"/>
        <end position="621"/>
    </location>
</feature>
<feature type="region of interest" description="Disordered" evidence="1">
    <location>
        <begin position="602"/>
        <end position="621"/>
    </location>
</feature>
<dbReference type="GO" id="GO:0006897">
    <property type="term" value="P:endocytosis"/>
    <property type="evidence" value="ECO:0007669"/>
    <property type="project" value="TreeGrafter"/>
</dbReference>
<dbReference type="GO" id="GO:0005509">
    <property type="term" value="F:calcium ion binding"/>
    <property type="evidence" value="ECO:0007669"/>
    <property type="project" value="InterPro"/>
</dbReference>
<dbReference type="SMART" id="SM00027">
    <property type="entry name" value="EH"/>
    <property type="match status" value="1"/>
</dbReference>
<dbReference type="EnsemblMetazoa" id="LLOJ005827-RA">
    <property type="protein sequence ID" value="LLOJ005827-PA"/>
    <property type="gene ID" value="LLOJ005827"/>
</dbReference>
<feature type="compositionally biased region" description="Low complexity" evidence="1">
    <location>
        <begin position="540"/>
        <end position="552"/>
    </location>
</feature>
<feature type="region of interest" description="Disordered" evidence="1">
    <location>
        <begin position="111"/>
        <end position="156"/>
    </location>
</feature>
<evidence type="ECO:0000313" key="5">
    <source>
        <dbReference type="EnsemblMetazoa" id="LLOJ005827-PA"/>
    </source>
</evidence>
<dbReference type="GO" id="GO:0005737">
    <property type="term" value="C:cytoplasm"/>
    <property type="evidence" value="ECO:0007669"/>
    <property type="project" value="TreeGrafter"/>
</dbReference>
<feature type="region of interest" description="Disordered" evidence="1">
    <location>
        <begin position="293"/>
        <end position="350"/>
    </location>
</feature>
<dbReference type="InterPro" id="IPR000261">
    <property type="entry name" value="EH_dom"/>
</dbReference>
<dbReference type="GO" id="GO:0005886">
    <property type="term" value="C:plasma membrane"/>
    <property type="evidence" value="ECO:0007669"/>
    <property type="project" value="TreeGrafter"/>
</dbReference>
<accession>A0A1B0CMD9</accession>
<evidence type="ECO:0000259" key="3">
    <source>
        <dbReference type="PROSITE" id="PS50222"/>
    </source>
</evidence>
<dbReference type="CDD" id="cd00052">
    <property type="entry name" value="EH"/>
    <property type="match status" value="1"/>
</dbReference>
<feature type="compositionally biased region" description="Low complexity" evidence="1">
    <location>
        <begin position="700"/>
        <end position="720"/>
    </location>
</feature>
<reference evidence="6" key="1">
    <citation type="submission" date="2012-05" db="EMBL/GenBank/DDBJ databases">
        <title>Whole Genome Assembly of Lutzomyia longipalpis.</title>
        <authorList>
            <person name="Richards S."/>
            <person name="Qu C."/>
            <person name="Dillon R."/>
            <person name="Worley K."/>
            <person name="Scherer S."/>
            <person name="Batterton M."/>
            <person name="Taylor A."/>
            <person name="Hawes A."/>
            <person name="Hernandez B."/>
            <person name="Kovar C."/>
            <person name="Mandapat C."/>
            <person name="Pham C."/>
            <person name="Qu C."/>
            <person name="Jing C."/>
            <person name="Bess C."/>
            <person name="Bandaranaike D."/>
            <person name="Ngo D."/>
            <person name="Ongeri F."/>
            <person name="Arias F."/>
            <person name="Lara F."/>
            <person name="Weissenberger G."/>
            <person name="Kamau G."/>
            <person name="Han H."/>
            <person name="Shen H."/>
            <person name="Dinh H."/>
            <person name="Khalil I."/>
            <person name="Jones J."/>
            <person name="Shafer J."/>
            <person name="Jayaseelan J."/>
            <person name="Quiroz J."/>
            <person name="Blankenburg K."/>
            <person name="Nguyen L."/>
            <person name="Jackson L."/>
            <person name="Francisco L."/>
            <person name="Tang L.-Y."/>
            <person name="Pu L.-L."/>
            <person name="Perales L."/>
            <person name="Lorensuhewa L."/>
            <person name="Munidasa M."/>
            <person name="Coyle M."/>
            <person name="Taylor M."/>
            <person name="Puazo M."/>
            <person name="Firestine M."/>
            <person name="Scheel M."/>
            <person name="Javaid M."/>
            <person name="Wang M."/>
            <person name="Li M."/>
            <person name="Tabassum N."/>
            <person name="Saada N."/>
            <person name="Osuji N."/>
            <person name="Aqrawi P."/>
            <person name="Fu Q."/>
            <person name="Thornton R."/>
            <person name="Raj R."/>
            <person name="Goodspeed R."/>
            <person name="Mata R."/>
            <person name="Najjar R."/>
            <person name="Gubbala S."/>
            <person name="Lee S."/>
            <person name="Denson S."/>
            <person name="Patil S."/>
            <person name="Macmil S."/>
            <person name="Qi S."/>
            <person name="Matskevitch T."/>
            <person name="Palculict T."/>
            <person name="Mathew T."/>
            <person name="Vee V."/>
            <person name="Velamala V."/>
            <person name="Korchina V."/>
            <person name="Cai W."/>
            <person name="Liu W."/>
            <person name="Dai W."/>
            <person name="Zou X."/>
            <person name="Zhu Y."/>
            <person name="Zhang Y."/>
            <person name="Wu Y.-Q."/>
            <person name="Xin Y."/>
            <person name="Nazarath L."/>
            <person name="Kovar C."/>
            <person name="Han Y."/>
            <person name="Muzny D."/>
            <person name="Gibbs R."/>
        </authorList>
    </citation>
    <scope>NUCLEOTIDE SEQUENCE [LARGE SCALE GENOMIC DNA]</scope>
    <source>
        <strain evidence="6">Jacobina</strain>
    </source>
</reference>
<reference evidence="4" key="2">
    <citation type="journal article" date="2020" name="BMC">
        <title>Leishmania infection induces a limited differential gene expression in the sand fly midgut.</title>
        <authorList>
            <person name="Coutinho-Abreu I.V."/>
            <person name="Serafim T.D."/>
            <person name="Meneses C."/>
            <person name="Kamhawi S."/>
            <person name="Oliveira F."/>
            <person name="Valenzuela J.G."/>
        </authorList>
    </citation>
    <scope>NUCLEOTIDE SEQUENCE</scope>
    <source>
        <strain evidence="4">Jacobina</strain>
        <tissue evidence="4">Midgut</tissue>
    </source>
</reference>
<organism evidence="5 6">
    <name type="scientific">Lutzomyia longipalpis</name>
    <name type="common">Sand fly</name>
    <dbReference type="NCBI Taxonomy" id="7200"/>
    <lineage>
        <taxon>Eukaryota</taxon>
        <taxon>Metazoa</taxon>
        <taxon>Ecdysozoa</taxon>
        <taxon>Arthropoda</taxon>
        <taxon>Hexapoda</taxon>
        <taxon>Insecta</taxon>
        <taxon>Pterygota</taxon>
        <taxon>Neoptera</taxon>
        <taxon>Endopterygota</taxon>
        <taxon>Diptera</taxon>
        <taxon>Nematocera</taxon>
        <taxon>Psychodoidea</taxon>
        <taxon>Psychodidae</taxon>
        <taxon>Lutzomyia</taxon>
        <taxon>Lutzomyia</taxon>
    </lineage>
</organism>
<name>A0A1B0CMD9_LUTLO</name>
<feature type="domain" description="EH" evidence="2">
    <location>
        <begin position="207"/>
        <end position="295"/>
    </location>
</feature>
<dbReference type="GO" id="GO:0016197">
    <property type="term" value="P:endosomal transport"/>
    <property type="evidence" value="ECO:0007669"/>
    <property type="project" value="TreeGrafter"/>
</dbReference>
<reference evidence="5" key="3">
    <citation type="submission" date="2020-05" db="UniProtKB">
        <authorList>
            <consortium name="EnsemblMetazoa"/>
        </authorList>
    </citation>
    <scope>IDENTIFICATION</scope>
    <source>
        <strain evidence="5">Jacobina</strain>
    </source>
</reference>
<feature type="domain" description="EF-hand" evidence="3">
    <location>
        <begin position="239"/>
        <end position="274"/>
    </location>
</feature>
<feature type="compositionally biased region" description="Basic and acidic residues" evidence="1">
    <location>
        <begin position="491"/>
        <end position="509"/>
    </location>
</feature>
<dbReference type="Proteomes" id="UP000092461">
    <property type="component" value="Unassembled WGS sequence"/>
</dbReference>
<dbReference type="AlphaFoldDB" id="A0A1B0CMD9"/>
<dbReference type="PROSITE" id="PS50031">
    <property type="entry name" value="EH"/>
    <property type="match status" value="1"/>
</dbReference>
<feature type="compositionally biased region" description="Basic and acidic residues" evidence="1">
    <location>
        <begin position="118"/>
        <end position="139"/>
    </location>
</feature>
<sequence>ILHLAQVPQTTLYITRKQFYSCLKLIAAQQASIPLRSDLIHTPTTLPLPRFSWCDSPSTIITANNGSEDGGMAKSAGVELHKQWVEVHANSPNLIQLTNNSINPAELANADLQSTDSEVEHNDVKVTRERDKMQNKDGSPEAWSTASDSPTPTNSVAERPWAKENLWHGLLCEEQRQLLATEEESSDRHSSDDDVDLESVFKITTEQREYYTKQFYTIQPEGGLLSGPVARMFFEKSRIPVEELRHIWQLCDVTRDGALSLEEFTAAMHLVVLRRNNIPLPHNLPPCLMLSSGGGSTTASTTAATDKEGTTQIFGQSNTSKNPPEADLLHLNDDDNEDDGDGDGDKENESASLVTLASGSSPIANILNAVGAAHSKSNSPVKVAQVTPPLPTKASTKHVEKDWACVSNQSQSTNRDWNVTNNREWTKFNESPTSNVSSPGLKPVNFDMQRTAQAVVSDPQILHPVALRVTPVTVSEIADENDSMRRSLLYENHERESSPKHVEKLRESVQTDLRSIQRPQPKKKLPAKAAGALPPPPQRESSISSEQNDQSSANGVDNGSGVKSNATTTVAAAAAANIALSPRQTISTLQSSQRISAFEVYRKPNSRNSQSPPSASSQPIQPAVNVQDLEKRLIQLTESVKQLGFQPEQFRESSVNEVMVYLRGQNTALKRICADLSSELWETERSREELRTRLRKDKSSTSSSVSNSNIISNSTHQTNV</sequence>
<dbReference type="EMBL" id="AJWK01018611">
    <property type="status" value="NOT_ANNOTATED_CDS"/>
    <property type="molecule type" value="Genomic_DNA"/>
</dbReference>
<dbReference type="SUPFAM" id="SSF47473">
    <property type="entry name" value="EF-hand"/>
    <property type="match status" value="1"/>
</dbReference>